<dbReference type="InterPro" id="IPR002481">
    <property type="entry name" value="FUR"/>
</dbReference>
<name>A0ABW6BEJ0_9SPHI</name>
<comment type="caution">
    <text evidence="1">The sequence shown here is derived from an EMBL/GenBank/DDBJ whole genome shotgun (WGS) entry which is preliminary data.</text>
</comment>
<protein>
    <submittedName>
        <fullName evidence="1">Transcriptional repressor</fullName>
    </submittedName>
</protein>
<proteinExistence type="predicted"/>
<gene>
    <name evidence="1" type="ORF">ACFS7Y_11115</name>
</gene>
<dbReference type="InterPro" id="IPR036388">
    <property type="entry name" value="WH-like_DNA-bd_sf"/>
</dbReference>
<dbReference type="InterPro" id="IPR036390">
    <property type="entry name" value="WH_DNA-bd_sf"/>
</dbReference>
<evidence type="ECO:0000313" key="2">
    <source>
        <dbReference type="Proteomes" id="UP001597525"/>
    </source>
</evidence>
<dbReference type="Pfam" id="PF01475">
    <property type="entry name" value="FUR"/>
    <property type="match status" value="1"/>
</dbReference>
<accession>A0ABW6BEJ0</accession>
<reference evidence="2" key="1">
    <citation type="journal article" date="2019" name="Int. J. Syst. Evol. Microbiol.">
        <title>The Global Catalogue of Microorganisms (GCM) 10K type strain sequencing project: providing services to taxonomists for standard genome sequencing and annotation.</title>
        <authorList>
            <consortium name="The Broad Institute Genomics Platform"/>
            <consortium name="The Broad Institute Genome Sequencing Center for Infectious Disease"/>
            <person name="Wu L."/>
            <person name="Ma J."/>
        </authorList>
    </citation>
    <scope>NUCLEOTIDE SEQUENCE [LARGE SCALE GENOMIC DNA]</scope>
    <source>
        <strain evidence="2">KCTC 22814</strain>
    </source>
</reference>
<dbReference type="SUPFAM" id="SSF46785">
    <property type="entry name" value="Winged helix' DNA-binding domain"/>
    <property type="match status" value="1"/>
</dbReference>
<evidence type="ECO:0000313" key="1">
    <source>
        <dbReference type="EMBL" id="MFD2967943.1"/>
    </source>
</evidence>
<organism evidence="1 2">
    <name type="scientific">Sphingobacterium bambusae</name>
    <dbReference type="NCBI Taxonomy" id="662858"/>
    <lineage>
        <taxon>Bacteria</taxon>
        <taxon>Pseudomonadati</taxon>
        <taxon>Bacteroidota</taxon>
        <taxon>Sphingobacteriia</taxon>
        <taxon>Sphingobacteriales</taxon>
        <taxon>Sphingobacteriaceae</taxon>
        <taxon>Sphingobacterium</taxon>
    </lineage>
</organism>
<dbReference type="RefSeq" id="WP_320186061.1">
    <property type="nucleotide sequence ID" value="NZ_CP138332.1"/>
</dbReference>
<sequence length="83" mass="9644">MEKDILARMREKGLKISQKRIWIVEAVCDAKCIRDVGAFWMHLRSVKPVSWATTYSTLRVLSEYGIIEKTNLDGKSIVYRVLE</sequence>
<keyword evidence="2" id="KW-1185">Reference proteome</keyword>
<dbReference type="EMBL" id="JBHUPB010000008">
    <property type="protein sequence ID" value="MFD2967943.1"/>
    <property type="molecule type" value="Genomic_DNA"/>
</dbReference>
<dbReference type="Gene3D" id="1.10.10.10">
    <property type="entry name" value="Winged helix-like DNA-binding domain superfamily/Winged helix DNA-binding domain"/>
    <property type="match status" value="1"/>
</dbReference>
<dbReference type="Proteomes" id="UP001597525">
    <property type="component" value="Unassembled WGS sequence"/>
</dbReference>